<dbReference type="KEGG" id="ndv:NDEV_1957"/>
<name>A0A128A5U3_9ARCH</name>
<dbReference type="EMBL" id="LN890280">
    <property type="protein sequence ID" value="CUR52719.1"/>
    <property type="molecule type" value="Genomic_DNA"/>
</dbReference>
<evidence type="ECO:0000313" key="2">
    <source>
        <dbReference type="Proteomes" id="UP000196239"/>
    </source>
</evidence>
<dbReference type="AlphaFoldDB" id="A0A128A5U3"/>
<sequence>MISRVGYTKKTVKVNHRDFLVQIVPYDNGNFISISEGKERIGTLVVSISSGGRVSTAAVIPSKSDTLFLKMVSERVASTINGICIFSLNVEKDLDLDSMKILMNELMEIVKQ</sequence>
<dbReference type="Proteomes" id="UP000196239">
    <property type="component" value="Chromosome 1"/>
</dbReference>
<evidence type="ECO:0000313" key="1">
    <source>
        <dbReference type="EMBL" id="CUR52719.1"/>
    </source>
</evidence>
<accession>A0A128A5U3</accession>
<protein>
    <submittedName>
        <fullName evidence="1">Uncharacterized protein</fullName>
    </submittedName>
</protein>
<keyword evidence="2" id="KW-1185">Reference proteome</keyword>
<gene>
    <name evidence="1" type="ORF">NDEV_1957</name>
</gene>
<reference evidence="2" key="1">
    <citation type="submission" date="2015-10" db="EMBL/GenBank/DDBJ databases">
        <authorList>
            <person name="Lehtovirta-Morley L.E."/>
            <person name="Vieille C."/>
        </authorList>
    </citation>
    <scope>NUCLEOTIDE SEQUENCE [LARGE SCALE GENOMIC DNA]</scope>
</reference>
<proteinExistence type="predicted"/>
<organism evidence="1 2">
    <name type="scientific">Nitrosotalea devaniterrae</name>
    <dbReference type="NCBI Taxonomy" id="1078905"/>
    <lineage>
        <taxon>Archaea</taxon>
        <taxon>Nitrososphaerota</taxon>
        <taxon>Nitrososphaeria</taxon>
        <taxon>Nitrosotaleales</taxon>
        <taxon>Nitrosotaleaceae</taxon>
        <taxon>Nitrosotalea</taxon>
    </lineage>
</organism>